<accession>A0A8J3BI18</accession>
<sequence length="110" mass="12542">MNRTGGGRPQTHRPAAAAKLIGCSEWWLKEQARKRRIPYAWIGGSYRFTDQHITEIITTFEVRPEHQPTRTGIGATRKPRTVMKVAPVVELRARIPRRTRQAQTQNAQAA</sequence>
<dbReference type="EMBL" id="BMQC01000001">
    <property type="protein sequence ID" value="GGK11550.1"/>
    <property type="molecule type" value="Genomic_DNA"/>
</dbReference>
<keyword evidence="2" id="KW-1185">Reference proteome</keyword>
<evidence type="ECO:0000313" key="2">
    <source>
        <dbReference type="Proteomes" id="UP000662200"/>
    </source>
</evidence>
<reference evidence="1" key="1">
    <citation type="journal article" date="2014" name="Int. J. Syst. Evol. Microbiol.">
        <title>Complete genome sequence of Corynebacterium casei LMG S-19264T (=DSM 44701T), isolated from a smear-ripened cheese.</title>
        <authorList>
            <consortium name="US DOE Joint Genome Institute (JGI-PGF)"/>
            <person name="Walter F."/>
            <person name="Albersmeier A."/>
            <person name="Kalinowski J."/>
            <person name="Ruckert C."/>
        </authorList>
    </citation>
    <scope>NUCLEOTIDE SEQUENCE</scope>
    <source>
        <strain evidence="1">JCM 3091</strain>
    </source>
</reference>
<organism evidence="1 2">
    <name type="scientific">Pilimelia terevasa</name>
    <dbReference type="NCBI Taxonomy" id="53372"/>
    <lineage>
        <taxon>Bacteria</taxon>
        <taxon>Bacillati</taxon>
        <taxon>Actinomycetota</taxon>
        <taxon>Actinomycetes</taxon>
        <taxon>Micromonosporales</taxon>
        <taxon>Micromonosporaceae</taxon>
        <taxon>Pilimelia</taxon>
    </lineage>
</organism>
<comment type="caution">
    <text evidence="1">The sequence shown here is derived from an EMBL/GenBank/DDBJ whole genome shotgun (WGS) entry which is preliminary data.</text>
</comment>
<dbReference type="Proteomes" id="UP000662200">
    <property type="component" value="Unassembled WGS sequence"/>
</dbReference>
<gene>
    <name evidence="1" type="ORF">GCM10010124_00220</name>
</gene>
<evidence type="ECO:0000313" key="1">
    <source>
        <dbReference type="EMBL" id="GGK11550.1"/>
    </source>
</evidence>
<name>A0A8J3BI18_9ACTN</name>
<protein>
    <submittedName>
        <fullName evidence="1">Uncharacterized protein</fullName>
    </submittedName>
</protein>
<reference evidence="1" key="2">
    <citation type="submission" date="2020-09" db="EMBL/GenBank/DDBJ databases">
        <authorList>
            <person name="Sun Q."/>
            <person name="Ohkuma M."/>
        </authorList>
    </citation>
    <scope>NUCLEOTIDE SEQUENCE</scope>
    <source>
        <strain evidence="1">JCM 3091</strain>
    </source>
</reference>
<dbReference type="AlphaFoldDB" id="A0A8J3BI18"/>
<dbReference type="RefSeq" id="WP_189112082.1">
    <property type="nucleotide sequence ID" value="NZ_BMQC01000001.1"/>
</dbReference>
<proteinExistence type="predicted"/>